<evidence type="ECO:0000313" key="1">
    <source>
        <dbReference type="EnsemblMetazoa" id="AMIN014420-PA"/>
    </source>
</evidence>
<dbReference type="EnsemblMetazoa" id="AMIN014420-RA">
    <property type="protein sequence ID" value="AMIN014420-PA"/>
    <property type="gene ID" value="AMIN014420"/>
</dbReference>
<reference evidence="2" key="1">
    <citation type="submission" date="2013-03" db="EMBL/GenBank/DDBJ databases">
        <title>The Genome Sequence of Anopheles minimus MINIMUS1.</title>
        <authorList>
            <consortium name="The Broad Institute Genomics Platform"/>
            <person name="Neafsey D.E."/>
            <person name="Walton C."/>
            <person name="Walker B."/>
            <person name="Young S.K."/>
            <person name="Zeng Q."/>
            <person name="Gargeya S."/>
            <person name="Fitzgerald M."/>
            <person name="Haas B."/>
            <person name="Abouelleil A."/>
            <person name="Allen A.W."/>
            <person name="Alvarado L."/>
            <person name="Arachchi H.M."/>
            <person name="Berlin A.M."/>
            <person name="Chapman S.B."/>
            <person name="Gainer-Dewar J."/>
            <person name="Goldberg J."/>
            <person name="Griggs A."/>
            <person name="Gujja S."/>
            <person name="Hansen M."/>
            <person name="Howarth C."/>
            <person name="Imamovic A."/>
            <person name="Ireland A."/>
            <person name="Larimer J."/>
            <person name="McCowan C."/>
            <person name="Murphy C."/>
            <person name="Pearson M."/>
            <person name="Poon T.W."/>
            <person name="Priest M."/>
            <person name="Roberts A."/>
            <person name="Saif S."/>
            <person name="Shea T."/>
            <person name="Sisk P."/>
            <person name="Sykes S."/>
            <person name="Wortman J."/>
            <person name="Nusbaum C."/>
            <person name="Birren B."/>
        </authorList>
    </citation>
    <scope>NUCLEOTIDE SEQUENCE [LARGE SCALE GENOMIC DNA]</scope>
    <source>
        <strain evidence="2">MINIMUS1</strain>
    </source>
</reference>
<dbReference type="VEuPathDB" id="VectorBase:AMIN014420"/>
<sequence>MKDRTKHTHNTRSGWKSRFGMFWVENFAPTPVTLCPVGVTMTSGVFELIAMETKGRLRRCVII</sequence>
<keyword evidence="2" id="KW-1185">Reference proteome</keyword>
<dbReference type="Proteomes" id="UP000075920">
    <property type="component" value="Unassembled WGS sequence"/>
</dbReference>
<reference evidence="1" key="2">
    <citation type="submission" date="2020-05" db="UniProtKB">
        <authorList>
            <consortium name="EnsemblMetazoa"/>
        </authorList>
    </citation>
    <scope>IDENTIFICATION</scope>
    <source>
        <strain evidence="1">MINIMUS1</strain>
    </source>
</reference>
<name>A0A182WP03_9DIPT</name>
<proteinExistence type="predicted"/>
<evidence type="ECO:0000313" key="2">
    <source>
        <dbReference type="Proteomes" id="UP000075920"/>
    </source>
</evidence>
<protein>
    <submittedName>
        <fullName evidence="1">Uncharacterized protein</fullName>
    </submittedName>
</protein>
<dbReference type="AlphaFoldDB" id="A0A182WP03"/>
<accession>A0A182WP03</accession>
<organism evidence="1 2">
    <name type="scientific">Anopheles minimus</name>
    <dbReference type="NCBI Taxonomy" id="112268"/>
    <lineage>
        <taxon>Eukaryota</taxon>
        <taxon>Metazoa</taxon>
        <taxon>Ecdysozoa</taxon>
        <taxon>Arthropoda</taxon>
        <taxon>Hexapoda</taxon>
        <taxon>Insecta</taxon>
        <taxon>Pterygota</taxon>
        <taxon>Neoptera</taxon>
        <taxon>Endopterygota</taxon>
        <taxon>Diptera</taxon>
        <taxon>Nematocera</taxon>
        <taxon>Culicoidea</taxon>
        <taxon>Culicidae</taxon>
        <taxon>Anophelinae</taxon>
        <taxon>Anopheles</taxon>
    </lineage>
</organism>